<dbReference type="Pfam" id="PF07963">
    <property type="entry name" value="N_methyl"/>
    <property type="match status" value="1"/>
</dbReference>
<evidence type="ECO:0000256" key="1">
    <source>
        <dbReference type="ARBA" id="ARBA00005233"/>
    </source>
</evidence>
<dbReference type="PANTHER" id="PTHR30093">
    <property type="entry name" value="GENERAL SECRETION PATHWAY PROTEIN G"/>
    <property type="match status" value="1"/>
</dbReference>
<dbReference type="PROSITE" id="PS00409">
    <property type="entry name" value="PROKAR_NTER_METHYL"/>
    <property type="match status" value="1"/>
</dbReference>
<dbReference type="NCBIfam" id="TIGR02532">
    <property type="entry name" value="IV_pilin_GFxxxE"/>
    <property type="match status" value="1"/>
</dbReference>
<dbReference type="Proteomes" id="UP001501083">
    <property type="component" value="Unassembled WGS sequence"/>
</dbReference>
<dbReference type="RefSeq" id="WP_158982538.1">
    <property type="nucleotide sequence ID" value="NZ_BAABKY010000001.1"/>
</dbReference>
<evidence type="ECO:0000313" key="5">
    <source>
        <dbReference type="EMBL" id="GAA5071102.1"/>
    </source>
</evidence>
<comment type="similarity">
    <text evidence="1 3">Belongs to the N-Me-Phe pilin family.</text>
</comment>
<protein>
    <submittedName>
        <fullName evidence="5">Pilin</fullName>
    </submittedName>
</protein>
<evidence type="ECO:0000256" key="4">
    <source>
        <dbReference type="SAM" id="Phobius"/>
    </source>
</evidence>
<name>A0ABP9L8G5_9GAMM</name>
<feature type="transmembrane region" description="Helical" evidence="4">
    <location>
        <begin position="12"/>
        <end position="30"/>
    </location>
</feature>
<accession>A0ABP9L8G5</accession>
<keyword evidence="4" id="KW-0472">Membrane</keyword>
<keyword evidence="6" id="KW-1185">Reference proteome</keyword>
<evidence type="ECO:0000313" key="6">
    <source>
        <dbReference type="Proteomes" id="UP001501083"/>
    </source>
</evidence>
<keyword evidence="4" id="KW-0812">Transmembrane</keyword>
<organism evidence="5 6">
    <name type="scientific">Lysobacter panacisoli</name>
    <dbReference type="NCBI Taxonomy" id="1255263"/>
    <lineage>
        <taxon>Bacteria</taxon>
        <taxon>Pseudomonadati</taxon>
        <taxon>Pseudomonadota</taxon>
        <taxon>Gammaproteobacteria</taxon>
        <taxon>Lysobacterales</taxon>
        <taxon>Lysobacteraceae</taxon>
        <taxon>Lysobacter</taxon>
    </lineage>
</organism>
<dbReference type="InterPro" id="IPR001082">
    <property type="entry name" value="Pilin"/>
</dbReference>
<evidence type="ECO:0000256" key="3">
    <source>
        <dbReference type="RuleBase" id="RU000389"/>
    </source>
</evidence>
<dbReference type="SUPFAM" id="SSF54523">
    <property type="entry name" value="Pili subunits"/>
    <property type="match status" value="1"/>
</dbReference>
<dbReference type="EMBL" id="BAABKY010000001">
    <property type="protein sequence ID" value="GAA5071102.1"/>
    <property type="molecule type" value="Genomic_DNA"/>
</dbReference>
<keyword evidence="4" id="KW-1133">Transmembrane helix</keyword>
<dbReference type="Gene3D" id="3.30.700.10">
    <property type="entry name" value="Glycoprotein, Type 4 Pilin"/>
    <property type="match status" value="1"/>
</dbReference>
<dbReference type="InterPro" id="IPR012902">
    <property type="entry name" value="N_methyl_site"/>
</dbReference>
<dbReference type="InterPro" id="IPR045584">
    <property type="entry name" value="Pilin-like"/>
</dbReference>
<dbReference type="Pfam" id="PF00114">
    <property type="entry name" value="Pilin"/>
    <property type="match status" value="1"/>
</dbReference>
<keyword evidence="2" id="KW-0488">Methylation</keyword>
<keyword evidence="3" id="KW-0281">Fimbrium</keyword>
<gene>
    <name evidence="5" type="ORF">GCM10025759_09820</name>
</gene>
<dbReference type="PANTHER" id="PTHR30093:SF34">
    <property type="entry name" value="PREPILIN PEPTIDASE-DEPENDENT PROTEIN D"/>
    <property type="match status" value="1"/>
</dbReference>
<reference evidence="6" key="1">
    <citation type="journal article" date="2019" name="Int. J. Syst. Evol. Microbiol.">
        <title>The Global Catalogue of Microorganisms (GCM) 10K type strain sequencing project: providing services to taxonomists for standard genome sequencing and annotation.</title>
        <authorList>
            <consortium name="The Broad Institute Genomics Platform"/>
            <consortium name="The Broad Institute Genome Sequencing Center for Infectious Disease"/>
            <person name="Wu L."/>
            <person name="Ma J."/>
        </authorList>
    </citation>
    <scope>NUCLEOTIDE SEQUENCE [LARGE SCALE GENOMIC DNA]</scope>
    <source>
        <strain evidence="6">JCM 19212</strain>
    </source>
</reference>
<sequence length="141" mass="14530">MKKQQGFTLIELMIVVAIIAILAAIALPAYQDYVARSQVSEAMSLASGAKTAVAEKYGDTGDFSGIDNAAAGLADEASINGKYVESVAVADGVITAEFSDSASAKINAGNFTLTPADQGGSIRWTCGGSIDPKYKPSSCRD</sequence>
<comment type="caution">
    <text evidence="5">The sequence shown here is derived from an EMBL/GenBank/DDBJ whole genome shotgun (WGS) entry which is preliminary data.</text>
</comment>
<proteinExistence type="inferred from homology"/>
<evidence type="ECO:0000256" key="2">
    <source>
        <dbReference type="ARBA" id="ARBA00022481"/>
    </source>
</evidence>